<keyword evidence="3" id="KW-1185">Reference proteome</keyword>
<feature type="non-terminal residue" evidence="2">
    <location>
        <position position="365"/>
    </location>
</feature>
<evidence type="ECO:0000313" key="2">
    <source>
        <dbReference type="EMBL" id="KAL3307696.1"/>
    </source>
</evidence>
<reference evidence="2 3" key="1">
    <citation type="submission" date="2024-11" db="EMBL/GenBank/DDBJ databases">
        <title>Adaptive evolution of stress response genes in parasites aligns with host niche diversity.</title>
        <authorList>
            <person name="Hahn C."/>
            <person name="Resl P."/>
        </authorList>
    </citation>
    <scope>NUCLEOTIDE SEQUENCE [LARGE SCALE GENOMIC DNA]</scope>
    <source>
        <strain evidence="2">EGGRZ-B1_66</strain>
        <tissue evidence="2">Body</tissue>
    </source>
</reference>
<dbReference type="AlphaFoldDB" id="A0ABD2PJP8"/>
<evidence type="ECO:0008006" key="4">
    <source>
        <dbReference type="Google" id="ProtNLM"/>
    </source>
</evidence>
<feature type="compositionally biased region" description="Basic and acidic residues" evidence="1">
    <location>
        <begin position="59"/>
        <end position="71"/>
    </location>
</feature>
<evidence type="ECO:0000313" key="3">
    <source>
        <dbReference type="Proteomes" id="UP001626550"/>
    </source>
</evidence>
<dbReference type="EMBL" id="JBJKFK010006705">
    <property type="protein sequence ID" value="KAL3307696.1"/>
    <property type="molecule type" value="Genomic_DNA"/>
</dbReference>
<evidence type="ECO:0000256" key="1">
    <source>
        <dbReference type="SAM" id="MobiDB-lite"/>
    </source>
</evidence>
<name>A0ABD2PJP8_9PLAT</name>
<sequence>KCSRVSPKAAEITARLYQTPSKLAQGSLNRHANAERLKSRVEQMREAKCHTATQMRSQNEADLRQSREQRKQPIRPSSSSTCKHHHNASMLHCEHCQRKRSLSHSPSHRLSPTNNQIHQLASKLHLSPRQQYNKVQQLEEQRHHRAETPASCPLQSLLHSARGAVTLKDCSLLLPSIRALDTQLLASDTVQTLDKLVQRMTATLDSCHDANELFKLTSREKSCLYKAVTMATSEMEPLQRVGPKDLLQAMDYLAHGVTHDNRRQLLIAVKAAHRVSGLEDCAMEDIVTTLADPDRTMTGEQSRRMQQLLQTVLHKTHPEMEPVLSPVQEISSSSSDSSSAPPITFEVVDQFIDEKTTTFDVSSIK</sequence>
<comment type="caution">
    <text evidence="2">The sequence shown here is derived from an EMBL/GenBank/DDBJ whole genome shotgun (WGS) entry which is preliminary data.</text>
</comment>
<proteinExistence type="predicted"/>
<feature type="region of interest" description="Disordered" evidence="1">
    <location>
        <begin position="49"/>
        <end position="86"/>
    </location>
</feature>
<dbReference type="Proteomes" id="UP001626550">
    <property type="component" value="Unassembled WGS sequence"/>
</dbReference>
<organism evidence="2 3">
    <name type="scientific">Cichlidogyrus casuarinus</name>
    <dbReference type="NCBI Taxonomy" id="1844966"/>
    <lineage>
        <taxon>Eukaryota</taxon>
        <taxon>Metazoa</taxon>
        <taxon>Spiralia</taxon>
        <taxon>Lophotrochozoa</taxon>
        <taxon>Platyhelminthes</taxon>
        <taxon>Monogenea</taxon>
        <taxon>Monopisthocotylea</taxon>
        <taxon>Dactylogyridea</taxon>
        <taxon>Ancyrocephalidae</taxon>
        <taxon>Cichlidogyrus</taxon>
    </lineage>
</organism>
<feature type="non-terminal residue" evidence="2">
    <location>
        <position position="1"/>
    </location>
</feature>
<accession>A0ABD2PJP8</accession>
<gene>
    <name evidence="2" type="ORF">Ciccas_013785</name>
</gene>
<protein>
    <recommendedName>
        <fullName evidence="4">Vinculin</fullName>
    </recommendedName>
</protein>